<sequence>MSEQPPAHHLPVKHPPKRLWQKISLIIANISFACAAIGVVITLIYGSSVEAEIKAAMGAITFFCAAVGVVLKALGGTSIPNLKIEKQDTDKKDA</sequence>
<dbReference type="RefSeq" id="WP_140604786.1">
    <property type="nucleotide sequence ID" value="NZ_SAWY01000036.1"/>
</dbReference>
<keyword evidence="1" id="KW-0472">Membrane</keyword>
<organism evidence="2 3">
    <name type="scientific">Litorilituus lipolyticus</name>
    <dbReference type="NCBI Taxonomy" id="2491017"/>
    <lineage>
        <taxon>Bacteria</taxon>
        <taxon>Pseudomonadati</taxon>
        <taxon>Pseudomonadota</taxon>
        <taxon>Gammaproteobacteria</taxon>
        <taxon>Alteromonadales</taxon>
        <taxon>Colwelliaceae</taxon>
        <taxon>Litorilituus</taxon>
    </lineage>
</organism>
<reference evidence="2 3" key="1">
    <citation type="submission" date="2019-01" db="EMBL/GenBank/DDBJ databases">
        <title>Litorilituus lipolytica sp. nov., isolated from intertidal sand of the Yellow Sea in China.</title>
        <authorList>
            <person name="Liu A."/>
        </authorList>
    </citation>
    <scope>NUCLEOTIDE SEQUENCE [LARGE SCALE GENOMIC DNA]</scope>
    <source>
        <strain evidence="2 3">RZ04</strain>
    </source>
</reference>
<feature type="transmembrane region" description="Helical" evidence="1">
    <location>
        <begin position="23"/>
        <end position="47"/>
    </location>
</feature>
<comment type="caution">
    <text evidence="2">The sequence shown here is derived from an EMBL/GenBank/DDBJ whole genome shotgun (WGS) entry which is preliminary data.</text>
</comment>
<dbReference type="OrthoDB" id="6227916at2"/>
<keyword evidence="1" id="KW-0812">Transmembrane</keyword>
<keyword evidence="1" id="KW-1133">Transmembrane helix</keyword>
<accession>A0A502KT45</accession>
<dbReference type="AlphaFoldDB" id="A0A502KT45"/>
<name>A0A502KT45_9GAMM</name>
<evidence type="ECO:0000256" key="1">
    <source>
        <dbReference type="SAM" id="Phobius"/>
    </source>
</evidence>
<keyword evidence="3" id="KW-1185">Reference proteome</keyword>
<dbReference type="Proteomes" id="UP000315303">
    <property type="component" value="Unassembled WGS sequence"/>
</dbReference>
<feature type="transmembrane region" description="Helical" evidence="1">
    <location>
        <begin position="53"/>
        <end position="74"/>
    </location>
</feature>
<proteinExistence type="predicted"/>
<protein>
    <submittedName>
        <fullName evidence="2">Uncharacterized protein</fullName>
    </submittedName>
</protein>
<dbReference type="EMBL" id="SAWY01000036">
    <property type="protein sequence ID" value="TPH13365.1"/>
    <property type="molecule type" value="Genomic_DNA"/>
</dbReference>
<gene>
    <name evidence="2" type="ORF">EPA86_14335</name>
</gene>
<evidence type="ECO:0000313" key="3">
    <source>
        <dbReference type="Proteomes" id="UP000315303"/>
    </source>
</evidence>
<evidence type="ECO:0000313" key="2">
    <source>
        <dbReference type="EMBL" id="TPH13365.1"/>
    </source>
</evidence>